<evidence type="ECO:0000313" key="4">
    <source>
        <dbReference type="Proteomes" id="UP000182135"/>
    </source>
</evidence>
<dbReference type="STRING" id="1529.SAMN04487885_108129"/>
<dbReference type="Pfam" id="PF03313">
    <property type="entry name" value="SDH_alpha"/>
    <property type="match status" value="1"/>
</dbReference>
<dbReference type="PANTHER" id="PTHR30501">
    <property type="entry name" value="UPF0597 PROTEIN YHAM"/>
    <property type="match status" value="1"/>
</dbReference>
<reference evidence="3 4" key="1">
    <citation type="submission" date="2016-10" db="EMBL/GenBank/DDBJ databases">
        <authorList>
            <person name="de Groot N.N."/>
        </authorList>
    </citation>
    <scope>NUCLEOTIDE SEQUENCE [LARGE SCALE GENOMIC DNA]</scope>
    <source>
        <strain evidence="3 4">NLAE-zl-G419</strain>
    </source>
</reference>
<name>A0A1I2L326_9CLOT</name>
<evidence type="ECO:0000313" key="3">
    <source>
        <dbReference type="EMBL" id="SFF73724.1"/>
    </source>
</evidence>
<dbReference type="PIRSF" id="PIRSF006054">
    <property type="entry name" value="UCP006054"/>
    <property type="match status" value="1"/>
</dbReference>
<dbReference type="HAMAP" id="MF_01845">
    <property type="entry name" value="UPF0597"/>
    <property type="match status" value="1"/>
</dbReference>
<comment type="similarity">
    <text evidence="1">Belongs to the UPF0597 family.</text>
</comment>
<accession>A0A1I2L326</accession>
<feature type="domain" description="Serine dehydratase-like alpha subunit" evidence="2">
    <location>
        <begin position="181"/>
        <end position="425"/>
    </location>
</feature>
<dbReference type="OrthoDB" id="41906at2"/>
<dbReference type="InterPro" id="IPR005130">
    <property type="entry name" value="Ser_deHydtase-like_asu"/>
</dbReference>
<dbReference type="GO" id="GO:0080146">
    <property type="term" value="F:L-cysteine desulfhydrase activity"/>
    <property type="evidence" value="ECO:0007669"/>
    <property type="project" value="TreeGrafter"/>
</dbReference>
<protein>
    <recommendedName>
        <fullName evidence="1">UPF0597 protein SAMN04487885_108129</fullName>
    </recommendedName>
</protein>
<dbReference type="GO" id="GO:0019450">
    <property type="term" value="P:L-cysteine catabolic process to pyruvate"/>
    <property type="evidence" value="ECO:0007669"/>
    <property type="project" value="TreeGrafter"/>
</dbReference>
<dbReference type="RefSeq" id="WP_074845233.1">
    <property type="nucleotide sequence ID" value="NZ_FOOE01000008.1"/>
</dbReference>
<organism evidence="3 4">
    <name type="scientific">Clostridium cadaveris</name>
    <dbReference type="NCBI Taxonomy" id="1529"/>
    <lineage>
        <taxon>Bacteria</taxon>
        <taxon>Bacillati</taxon>
        <taxon>Bacillota</taxon>
        <taxon>Clostridia</taxon>
        <taxon>Eubacteriales</taxon>
        <taxon>Clostridiaceae</taxon>
        <taxon>Clostridium</taxon>
    </lineage>
</organism>
<sequence>MDNICKEDMIDRLLEVVKCETKPAIGCTEPVAVALAAATAKKYLKEDFKEVNVKVSKNIFKNGKSVTIPNTHECGIGISAALGVICGDSDSGLLVFKNVNDDYVKKAEEIIEKNMVKVSHLNEGDSVYVEVNLVGENNGSTAIIRGAHTNLEKIIVNNEIIFQKEAVEDKKVDSSFIKELTVAEIKEVAENIEIEKLEFIKDGIKMNKKAAEEGLKKSEGLKWGVSLLNLQKEGVIAKDSANTARILTAAGADLRMSGGNYPIMTSGGSGNQGLGVILPIVVVAEEKNIPEEKVLRAVFFAHLINLYVKKHTGKLSAMCGCAIAAGIASSVGITWMLGGNEEQIEGTVQNMLANLTGMVCDGAKESCAIKLSTSSAEAVLSAYLSLHNTVVPVKTGIIGNNVEKTIENLEVLCNNGFTQVDDAMIDISCNQ</sequence>
<evidence type="ECO:0000259" key="2">
    <source>
        <dbReference type="Pfam" id="PF03313"/>
    </source>
</evidence>
<dbReference type="InterPro" id="IPR021144">
    <property type="entry name" value="UPF0597"/>
</dbReference>
<dbReference type="eggNOG" id="COG3681">
    <property type="taxonomic scope" value="Bacteria"/>
</dbReference>
<gene>
    <name evidence="3" type="ORF">SAMN04487885_108129</name>
</gene>
<dbReference type="PANTHER" id="PTHR30501:SF2">
    <property type="entry name" value="UPF0597 PROTEIN YHAM"/>
    <property type="match status" value="1"/>
</dbReference>
<dbReference type="EMBL" id="FOOE01000008">
    <property type="protein sequence ID" value="SFF73724.1"/>
    <property type="molecule type" value="Genomic_DNA"/>
</dbReference>
<evidence type="ECO:0000256" key="1">
    <source>
        <dbReference type="HAMAP-Rule" id="MF_01845"/>
    </source>
</evidence>
<proteinExistence type="inferred from homology"/>
<keyword evidence="4" id="KW-1185">Reference proteome</keyword>
<dbReference type="Proteomes" id="UP000182135">
    <property type="component" value="Unassembled WGS sequence"/>
</dbReference>
<dbReference type="AlphaFoldDB" id="A0A1I2L326"/>